<dbReference type="SFLD" id="SFLDS00052">
    <property type="entry name" value="Ferric_Reductase_Domain"/>
    <property type="match status" value="1"/>
</dbReference>
<dbReference type="KEGG" id="pmrn:116955489"/>
<dbReference type="InterPro" id="IPR000778">
    <property type="entry name" value="Cyt_b245_heavy_chain"/>
</dbReference>
<evidence type="ECO:0000256" key="5">
    <source>
        <dbReference type="ARBA" id="ARBA00023136"/>
    </source>
</evidence>
<dbReference type="Proteomes" id="UP001318040">
    <property type="component" value="Chromosome 60"/>
</dbReference>
<dbReference type="InterPro" id="IPR013112">
    <property type="entry name" value="FAD-bd_8"/>
</dbReference>
<name>A0AAJ7U9T4_PETMA</name>
<dbReference type="Gene3D" id="2.40.30.10">
    <property type="entry name" value="Translation factors"/>
    <property type="match status" value="1"/>
</dbReference>
<evidence type="ECO:0000256" key="2">
    <source>
        <dbReference type="ARBA" id="ARBA00022692"/>
    </source>
</evidence>
<dbReference type="PRINTS" id="PR00466">
    <property type="entry name" value="GP91PHOX"/>
</dbReference>
<dbReference type="PANTHER" id="PTHR11972">
    <property type="entry name" value="NADPH OXIDASE"/>
    <property type="match status" value="1"/>
</dbReference>
<evidence type="ECO:0000256" key="3">
    <source>
        <dbReference type="ARBA" id="ARBA00022989"/>
    </source>
</evidence>
<dbReference type="GO" id="GO:0016175">
    <property type="term" value="F:superoxide-generating NAD(P)H oxidase activity"/>
    <property type="evidence" value="ECO:0007669"/>
    <property type="project" value="TreeGrafter"/>
</dbReference>
<dbReference type="InterPro" id="IPR013121">
    <property type="entry name" value="Fe_red_NAD-bd_6"/>
</dbReference>
<evidence type="ECO:0000256" key="7">
    <source>
        <dbReference type="SAM" id="Phobius"/>
    </source>
</evidence>
<sequence length="575" mass="64752">MALALRSWVFNEVWKHCSLMLWMAATTFVFCRTFLLYYYGPEYYYLHKMLGLGLCLSRASASAINLNCALILLPMCRTTLALLRGSRRVTSRGTRRLLDRNKSFHVACGIAIALFTGLHCAAHMVNAWNFSAHHSSQFPEINVVRYRNEDPRKILFTTVPGVTGILMVVILFLIGTSSTRQIRVTSYNVFWYTHSLYLIFFLLLLLHATGGVLKVQINLLEHPPGCDTHGRPGNATSLPGVGIPEPLPEGFAEPEPGMAKNSGVECRELPRFQSQIPEAWLWVSGPLCLYCAERVYRLIRSSRAVTVTSAAQHPGNVLEIRMLRPGFTARPGQYVLLHCPSVSTFESHPFTLTECPPDSKGNFAIHLRVLGDWTASLRDQLIRNQNPNMEYLRTSPAPPRQHPKLYIDGPFGSPAEEVFNYRVSLCVAGGIGVTPFAAVLNALLQQWAGVRLRRLYLVWVCKEARDFGWLAAVLTALHAKLWRENRPDFFSVRLFTTRSGALETLEDKYHALNSRMSVGRPCWRALFNEIAQCNQRTSVGVFCCGPQKMSRAVHRTCNRCNAHGTSFHYNKESFG</sequence>
<dbReference type="PROSITE" id="PS51384">
    <property type="entry name" value="FAD_FR"/>
    <property type="match status" value="1"/>
</dbReference>
<dbReference type="GeneID" id="116955489"/>
<evidence type="ECO:0000256" key="4">
    <source>
        <dbReference type="ARBA" id="ARBA00023002"/>
    </source>
</evidence>
<feature type="transmembrane region" description="Helical" evidence="7">
    <location>
        <begin position="195"/>
        <end position="213"/>
    </location>
</feature>
<gene>
    <name evidence="10" type="primary">NOX4</name>
</gene>
<evidence type="ECO:0000313" key="9">
    <source>
        <dbReference type="Proteomes" id="UP001318040"/>
    </source>
</evidence>
<keyword evidence="4" id="KW-0560">Oxidoreductase</keyword>
<organism evidence="9 10">
    <name type="scientific">Petromyzon marinus</name>
    <name type="common">Sea lamprey</name>
    <dbReference type="NCBI Taxonomy" id="7757"/>
    <lineage>
        <taxon>Eukaryota</taxon>
        <taxon>Metazoa</taxon>
        <taxon>Chordata</taxon>
        <taxon>Craniata</taxon>
        <taxon>Vertebrata</taxon>
        <taxon>Cyclostomata</taxon>
        <taxon>Hyperoartia</taxon>
        <taxon>Petromyzontiformes</taxon>
        <taxon>Petromyzontidae</taxon>
        <taxon>Petromyzon</taxon>
    </lineage>
</organism>
<keyword evidence="9" id="KW-1185">Reference proteome</keyword>
<feature type="transmembrane region" description="Helical" evidence="7">
    <location>
        <begin position="104"/>
        <end position="125"/>
    </location>
</feature>
<keyword evidence="2 7" id="KW-0812">Transmembrane</keyword>
<dbReference type="SUPFAM" id="SSF52343">
    <property type="entry name" value="Ferredoxin reductase-like, C-terminal NADP-linked domain"/>
    <property type="match status" value="1"/>
</dbReference>
<feature type="transmembrane region" description="Helical" evidence="7">
    <location>
        <begin position="154"/>
        <end position="174"/>
    </location>
</feature>
<dbReference type="Gene3D" id="3.40.50.80">
    <property type="entry name" value="Nucleotide-binding domain of ferredoxin-NADP reductase (FNR) module"/>
    <property type="match status" value="1"/>
</dbReference>
<feature type="transmembrane region" description="Helical" evidence="7">
    <location>
        <begin position="59"/>
        <end position="83"/>
    </location>
</feature>
<evidence type="ECO:0000256" key="1">
    <source>
        <dbReference type="ARBA" id="ARBA00004141"/>
    </source>
</evidence>
<dbReference type="InterPro" id="IPR050369">
    <property type="entry name" value="RBOH/FRE"/>
</dbReference>
<dbReference type="Pfam" id="PF08022">
    <property type="entry name" value="FAD_binding_8"/>
    <property type="match status" value="1"/>
</dbReference>
<dbReference type="PANTHER" id="PTHR11972:SF206">
    <property type="entry name" value="NADPH OXIDASE 4"/>
    <property type="match status" value="1"/>
</dbReference>
<protein>
    <submittedName>
        <fullName evidence="10">NADPH oxidase 4</fullName>
    </submittedName>
</protein>
<dbReference type="GO" id="GO:0043020">
    <property type="term" value="C:NADPH oxidase complex"/>
    <property type="evidence" value="ECO:0007669"/>
    <property type="project" value="TreeGrafter"/>
</dbReference>
<dbReference type="CTD" id="50507"/>
<dbReference type="RefSeq" id="XP_032832496.1">
    <property type="nucleotide sequence ID" value="XM_032976605.1"/>
</dbReference>
<keyword evidence="5 7" id="KW-0472">Membrane</keyword>
<reference evidence="10" key="1">
    <citation type="submission" date="2025-08" db="UniProtKB">
        <authorList>
            <consortium name="RefSeq"/>
        </authorList>
    </citation>
    <scope>IDENTIFICATION</scope>
    <source>
        <tissue evidence="10">Sperm</tissue>
    </source>
</reference>
<dbReference type="Pfam" id="PF08030">
    <property type="entry name" value="NAD_binding_6"/>
    <property type="match status" value="1"/>
</dbReference>
<dbReference type="SUPFAM" id="SSF63380">
    <property type="entry name" value="Riboflavin synthase domain-like"/>
    <property type="match status" value="1"/>
</dbReference>
<dbReference type="CDD" id="cd06186">
    <property type="entry name" value="NOX_Duox_like_FAD_NADP"/>
    <property type="match status" value="1"/>
</dbReference>
<proteinExistence type="predicted"/>
<comment type="catalytic activity">
    <reaction evidence="6">
        <text>NADPH + 2 O2 = 2 superoxide + NADP(+) + H(+)</text>
        <dbReference type="Rhea" id="RHEA:63180"/>
        <dbReference type="ChEBI" id="CHEBI:15378"/>
        <dbReference type="ChEBI" id="CHEBI:15379"/>
        <dbReference type="ChEBI" id="CHEBI:18421"/>
        <dbReference type="ChEBI" id="CHEBI:57783"/>
        <dbReference type="ChEBI" id="CHEBI:58349"/>
    </reaction>
</comment>
<dbReference type="GO" id="GO:0006952">
    <property type="term" value="P:defense response"/>
    <property type="evidence" value="ECO:0007669"/>
    <property type="project" value="TreeGrafter"/>
</dbReference>
<dbReference type="InterPro" id="IPR017927">
    <property type="entry name" value="FAD-bd_FR_type"/>
</dbReference>
<dbReference type="InterPro" id="IPR017938">
    <property type="entry name" value="Riboflavin_synthase-like_b-brl"/>
</dbReference>
<dbReference type="AlphaFoldDB" id="A0AAJ7U9T4"/>
<evidence type="ECO:0000256" key="6">
    <source>
        <dbReference type="ARBA" id="ARBA00049908"/>
    </source>
</evidence>
<feature type="domain" description="FAD-binding FR-type" evidence="8">
    <location>
        <begin position="300"/>
        <end position="417"/>
    </location>
</feature>
<dbReference type="GO" id="GO:0042554">
    <property type="term" value="P:superoxide anion generation"/>
    <property type="evidence" value="ECO:0007669"/>
    <property type="project" value="TreeGrafter"/>
</dbReference>
<dbReference type="InterPro" id="IPR013130">
    <property type="entry name" value="Fe3_Rdtase_TM_dom"/>
</dbReference>
<accession>A0AAJ7U9T4</accession>
<comment type="subcellular location">
    <subcellularLocation>
        <location evidence="1">Membrane</location>
        <topology evidence="1">Multi-pass membrane protein</topology>
    </subcellularLocation>
</comment>
<evidence type="ECO:0000313" key="10">
    <source>
        <dbReference type="RefSeq" id="XP_032832496.1"/>
    </source>
</evidence>
<feature type="transmembrane region" description="Helical" evidence="7">
    <location>
        <begin position="20"/>
        <end position="39"/>
    </location>
</feature>
<keyword evidence="3 7" id="KW-1133">Transmembrane helix</keyword>
<evidence type="ECO:0000259" key="8">
    <source>
        <dbReference type="PROSITE" id="PS51384"/>
    </source>
</evidence>
<dbReference type="Pfam" id="PF01794">
    <property type="entry name" value="Ferric_reduct"/>
    <property type="match status" value="1"/>
</dbReference>
<dbReference type="InterPro" id="IPR039261">
    <property type="entry name" value="FNR_nucleotide-bd"/>
</dbReference>